<gene>
    <name evidence="2" type="ORF">M011DRAFT_109600</name>
</gene>
<evidence type="ECO:0000256" key="1">
    <source>
        <dbReference type="SAM" id="MobiDB-lite"/>
    </source>
</evidence>
<sequence length="167" mass="18856">MLHTKLPDKVDGRNLGTALALTDNGKCWQKLKDPGKRRLPSSQGSVETDVHLETLRHRIDSVTRAIIVESQLMVSCTSVGRRRERPSHHWRNADRVAQTGFQLQKFRIKTTACTARIHKPWPSHDIFGVPIRLSSSRQCSAMSMRNRTQDAISKSKPPHALALFGEN</sequence>
<name>A0A6A6VMB1_9PLEO</name>
<dbReference type="AlphaFoldDB" id="A0A6A6VMB1"/>
<evidence type="ECO:0000313" key="3">
    <source>
        <dbReference type="Proteomes" id="UP000799440"/>
    </source>
</evidence>
<reference evidence="2" key="1">
    <citation type="journal article" date="2020" name="Stud. Mycol.">
        <title>101 Dothideomycetes genomes: a test case for predicting lifestyles and emergence of pathogens.</title>
        <authorList>
            <person name="Haridas S."/>
            <person name="Albert R."/>
            <person name="Binder M."/>
            <person name="Bloem J."/>
            <person name="Labutti K."/>
            <person name="Salamov A."/>
            <person name="Andreopoulos B."/>
            <person name="Baker S."/>
            <person name="Barry K."/>
            <person name="Bills G."/>
            <person name="Bluhm B."/>
            <person name="Cannon C."/>
            <person name="Castanera R."/>
            <person name="Culley D."/>
            <person name="Daum C."/>
            <person name="Ezra D."/>
            <person name="Gonzalez J."/>
            <person name="Henrissat B."/>
            <person name="Kuo A."/>
            <person name="Liang C."/>
            <person name="Lipzen A."/>
            <person name="Lutzoni F."/>
            <person name="Magnuson J."/>
            <person name="Mondo S."/>
            <person name="Nolan M."/>
            <person name="Ohm R."/>
            <person name="Pangilinan J."/>
            <person name="Park H.-J."/>
            <person name="Ramirez L."/>
            <person name="Alfaro M."/>
            <person name="Sun H."/>
            <person name="Tritt A."/>
            <person name="Yoshinaga Y."/>
            <person name="Zwiers L.-H."/>
            <person name="Turgeon B."/>
            <person name="Goodwin S."/>
            <person name="Spatafora J."/>
            <person name="Crous P."/>
            <person name="Grigoriev I."/>
        </authorList>
    </citation>
    <scope>NUCLEOTIDE SEQUENCE</scope>
    <source>
        <strain evidence="2">CBS 119925</strain>
    </source>
</reference>
<organism evidence="2 3">
    <name type="scientific">Sporormia fimetaria CBS 119925</name>
    <dbReference type="NCBI Taxonomy" id="1340428"/>
    <lineage>
        <taxon>Eukaryota</taxon>
        <taxon>Fungi</taxon>
        <taxon>Dikarya</taxon>
        <taxon>Ascomycota</taxon>
        <taxon>Pezizomycotina</taxon>
        <taxon>Dothideomycetes</taxon>
        <taxon>Pleosporomycetidae</taxon>
        <taxon>Pleosporales</taxon>
        <taxon>Sporormiaceae</taxon>
        <taxon>Sporormia</taxon>
    </lineage>
</organism>
<feature type="region of interest" description="Disordered" evidence="1">
    <location>
        <begin position="148"/>
        <end position="167"/>
    </location>
</feature>
<dbReference type="EMBL" id="MU006562">
    <property type="protein sequence ID" value="KAF2751293.1"/>
    <property type="molecule type" value="Genomic_DNA"/>
</dbReference>
<evidence type="ECO:0000313" key="2">
    <source>
        <dbReference type="EMBL" id="KAF2751293.1"/>
    </source>
</evidence>
<dbReference type="Proteomes" id="UP000799440">
    <property type="component" value="Unassembled WGS sequence"/>
</dbReference>
<accession>A0A6A6VMB1</accession>
<proteinExistence type="predicted"/>
<keyword evidence="3" id="KW-1185">Reference proteome</keyword>
<protein>
    <submittedName>
        <fullName evidence="2">Uncharacterized protein</fullName>
    </submittedName>
</protein>